<dbReference type="Pfam" id="PF19673">
    <property type="entry name" value="DUF6176"/>
    <property type="match status" value="1"/>
</dbReference>
<sequence>MKLNVELSRFRVKEGKTAQVDEWMAFLNEHMEDTLLTLEGEKMYVETIFREVLDGREYLYWYSVQAEGGIEVEDSESYIDKKHLEYWEKCIDPSYGMVDLDPQVIMIPKPVYETMEKLDKRYDETYKKGSLSTVVGR</sequence>
<reference evidence="1 2" key="2">
    <citation type="submission" date="2018-12" db="EMBL/GenBank/DDBJ databases">
        <title>Whole-genome sequences of fifteen clinical Streptococcus suis strains isolated from pigs between 2006 and 2018.</title>
        <authorList>
            <person name="Stevens M.J.A."/>
            <person name="Cernela N."/>
            <person name="Spoerry Serrano N."/>
            <person name="Schmitt S."/>
            <person name="Schrenzel J."/>
            <person name="Stephan R."/>
        </authorList>
    </citation>
    <scope>NUCLEOTIDE SEQUENCE [LARGE SCALE GENOMIC DNA]</scope>
    <source>
        <strain evidence="1 2">SS1014</strain>
    </source>
</reference>
<gene>
    <name evidence="1" type="ORF">EJA00_02060</name>
</gene>
<accession>A0A3R8XMA2</accession>
<evidence type="ECO:0000313" key="2">
    <source>
        <dbReference type="Proteomes" id="UP000273973"/>
    </source>
</evidence>
<organism evidence="1 2">
    <name type="scientific">Streptococcus suis</name>
    <dbReference type="NCBI Taxonomy" id="1307"/>
    <lineage>
        <taxon>Bacteria</taxon>
        <taxon>Bacillati</taxon>
        <taxon>Bacillota</taxon>
        <taxon>Bacilli</taxon>
        <taxon>Lactobacillales</taxon>
        <taxon>Streptococcaceae</taxon>
        <taxon>Streptococcus</taxon>
    </lineage>
</organism>
<protein>
    <submittedName>
        <fullName evidence="1">Uncharacterized protein</fullName>
    </submittedName>
</protein>
<dbReference type="RefSeq" id="WP_125183444.1">
    <property type="nucleotide sequence ID" value="NZ_RSDG01000008.1"/>
</dbReference>
<proteinExistence type="predicted"/>
<dbReference type="InterPro" id="IPR046174">
    <property type="entry name" value="DUF6176"/>
</dbReference>
<dbReference type="Proteomes" id="UP000273973">
    <property type="component" value="Unassembled WGS sequence"/>
</dbReference>
<reference evidence="1 2" key="1">
    <citation type="submission" date="2018-11" db="EMBL/GenBank/DDBJ databases">
        <authorList>
            <person name="Stevens M.J."/>
            <person name="Cernela N."/>
            <person name="Spoerry Serrano N."/>
            <person name="Schmitt S."/>
            <person name="Schrenzel J."/>
            <person name="Stephan R."/>
        </authorList>
    </citation>
    <scope>NUCLEOTIDE SEQUENCE [LARGE SCALE GENOMIC DNA]</scope>
    <source>
        <strain evidence="1 2">SS1014</strain>
    </source>
</reference>
<comment type="caution">
    <text evidence="1">The sequence shown here is derived from an EMBL/GenBank/DDBJ whole genome shotgun (WGS) entry which is preliminary data.</text>
</comment>
<dbReference type="AlphaFoldDB" id="A0A3R8XMA2"/>
<evidence type="ECO:0000313" key="1">
    <source>
        <dbReference type="EMBL" id="RRR49856.1"/>
    </source>
</evidence>
<name>A0A3R8XMA2_STRSU</name>
<dbReference type="EMBL" id="RSDG01000008">
    <property type="protein sequence ID" value="RRR49856.1"/>
    <property type="molecule type" value="Genomic_DNA"/>
</dbReference>